<evidence type="ECO:0000313" key="2">
    <source>
        <dbReference type="EMBL" id="MBA2113109.1"/>
    </source>
</evidence>
<sequence>MSSINRQAEPGRAFSSENVPPVEVRAGKHLLCSACGVTVEVPASVVGRLVATVEHSSQDAPITKSLAQEPSTPQEPVSTEPSREVAQKPQLSRTKRRKPLPGNRSTGRIIDGLRVPSAGELERAFAWVSFHLKVLDRQGSELHRLQKLLKQRSTQQGPCSASRIHGNNAPALPPIGQTPREVPTHAQAVGGMAPTKSSTHRTHPAQGRGPP</sequence>
<reference evidence="2 3" key="1">
    <citation type="submission" date="2020-05" db="EMBL/GenBank/DDBJ databases">
        <title>Bremerella alba sp. nov., a novel planctomycete isolated from the surface of the macroalga Fucus spiralis.</title>
        <authorList>
            <person name="Godinho O."/>
            <person name="Botelho R."/>
            <person name="Albuquerque L."/>
            <person name="Wiegand S."/>
            <person name="Da Costa M.S."/>
            <person name="Lobo-Da-Cunha A."/>
            <person name="Jogler C."/>
            <person name="Lage O.M."/>
        </authorList>
    </citation>
    <scope>NUCLEOTIDE SEQUENCE [LARGE SCALE GENOMIC DNA]</scope>
    <source>
        <strain evidence="2 3">FF15</strain>
    </source>
</reference>
<dbReference type="EMBL" id="JABRWO010000001">
    <property type="protein sequence ID" value="MBA2113109.1"/>
    <property type="molecule type" value="Genomic_DNA"/>
</dbReference>
<feature type="region of interest" description="Disordered" evidence="1">
    <location>
        <begin position="153"/>
        <end position="211"/>
    </location>
</feature>
<dbReference type="Proteomes" id="UP000551616">
    <property type="component" value="Unassembled WGS sequence"/>
</dbReference>
<dbReference type="AlphaFoldDB" id="A0A7V8V1V6"/>
<proteinExistence type="predicted"/>
<evidence type="ECO:0000313" key="3">
    <source>
        <dbReference type="Proteomes" id="UP000551616"/>
    </source>
</evidence>
<organism evidence="2 3">
    <name type="scientific">Bremerella alba</name>
    <dbReference type="NCBI Taxonomy" id="980252"/>
    <lineage>
        <taxon>Bacteria</taxon>
        <taxon>Pseudomonadati</taxon>
        <taxon>Planctomycetota</taxon>
        <taxon>Planctomycetia</taxon>
        <taxon>Pirellulales</taxon>
        <taxon>Pirellulaceae</taxon>
        <taxon>Bremerella</taxon>
    </lineage>
</organism>
<accession>A0A7V8V1V6</accession>
<name>A0A7V8V1V6_9BACT</name>
<dbReference type="RefSeq" id="WP_207394625.1">
    <property type="nucleotide sequence ID" value="NZ_JABRWO010000001.1"/>
</dbReference>
<comment type="caution">
    <text evidence="2">The sequence shown here is derived from an EMBL/GenBank/DDBJ whole genome shotgun (WGS) entry which is preliminary data.</text>
</comment>
<feature type="compositionally biased region" description="Polar residues" evidence="1">
    <location>
        <begin position="57"/>
        <end position="80"/>
    </location>
</feature>
<keyword evidence="3" id="KW-1185">Reference proteome</keyword>
<evidence type="ECO:0000256" key="1">
    <source>
        <dbReference type="SAM" id="MobiDB-lite"/>
    </source>
</evidence>
<feature type="region of interest" description="Disordered" evidence="1">
    <location>
        <begin position="57"/>
        <end position="108"/>
    </location>
</feature>
<gene>
    <name evidence="2" type="ORF">HOV93_02570</name>
</gene>
<protein>
    <submittedName>
        <fullName evidence="2">Uncharacterized protein</fullName>
    </submittedName>
</protein>